<dbReference type="InterPro" id="IPR011992">
    <property type="entry name" value="EF-hand-dom_pair"/>
</dbReference>
<keyword evidence="1" id="KW-0807">Transducer</keyword>
<dbReference type="Bgee" id="ENSSSAG00000000252">
    <property type="expression patterns" value="Expressed in liver and 7 other cell types or tissues"/>
</dbReference>
<keyword evidence="3" id="KW-0378">Hydrolase</keyword>
<evidence type="ECO:0000256" key="4">
    <source>
        <dbReference type="SAM" id="MobiDB-lite"/>
    </source>
</evidence>
<dbReference type="SMART" id="SM00314">
    <property type="entry name" value="RA"/>
    <property type="match status" value="1"/>
</dbReference>
<feature type="domain" description="Ras-associating" evidence="8">
    <location>
        <begin position="2185"/>
        <end position="2287"/>
    </location>
</feature>
<dbReference type="Gene3D" id="3.20.20.190">
    <property type="entry name" value="Phosphatidylinositol (PI) phosphodiesterase"/>
    <property type="match status" value="2"/>
</dbReference>
<dbReference type="PaxDb" id="8030-ENSSSAP00000000462"/>
<evidence type="ECO:0000313" key="11">
    <source>
        <dbReference type="RefSeq" id="XP_014061948.1"/>
    </source>
</evidence>
<dbReference type="InterPro" id="IPR000909">
    <property type="entry name" value="PLipase_C_PInositol-sp_X_dom"/>
</dbReference>
<feature type="compositionally biased region" description="Polar residues" evidence="4">
    <location>
        <begin position="1087"/>
        <end position="1104"/>
    </location>
</feature>
<evidence type="ECO:0000259" key="7">
    <source>
        <dbReference type="PROSITE" id="PS50009"/>
    </source>
</evidence>
<dbReference type="InterPro" id="IPR001895">
    <property type="entry name" value="RASGEF_cat_dom"/>
</dbReference>
<dbReference type="GO" id="GO:0051209">
    <property type="term" value="P:release of sequestered calcium ion into cytosol"/>
    <property type="evidence" value="ECO:0007669"/>
    <property type="project" value="TreeGrafter"/>
</dbReference>
<evidence type="ECO:0000313" key="9">
    <source>
        <dbReference type="Proteomes" id="UP001652741"/>
    </source>
</evidence>
<keyword evidence="9" id="KW-1185">Reference proteome</keyword>
<feature type="region of interest" description="Disordered" evidence="4">
    <location>
        <begin position="1086"/>
        <end position="1215"/>
    </location>
</feature>
<keyword evidence="2" id="KW-0344">Guanine-nucleotide releasing factor</keyword>
<evidence type="ECO:0000259" key="6">
    <source>
        <dbReference type="PROSITE" id="PS50008"/>
    </source>
</evidence>
<dbReference type="PRINTS" id="PR00390">
    <property type="entry name" value="PHPHLIPASEC"/>
</dbReference>
<dbReference type="Pfam" id="PF09279">
    <property type="entry name" value="EF-hand_like"/>
    <property type="match status" value="1"/>
</dbReference>
<dbReference type="GO" id="GO:0004435">
    <property type="term" value="F:phosphatidylinositol-4,5-bisphosphate phospholipase C activity"/>
    <property type="evidence" value="ECO:0007669"/>
    <property type="project" value="UniProtKB-EC"/>
</dbReference>
<dbReference type="SMART" id="SM00147">
    <property type="entry name" value="RasGEF"/>
    <property type="match status" value="1"/>
</dbReference>
<dbReference type="InterPro" id="IPR029071">
    <property type="entry name" value="Ubiquitin-like_domsf"/>
</dbReference>
<dbReference type="GO" id="GO:0007265">
    <property type="term" value="P:Ras protein signal transduction"/>
    <property type="evidence" value="ECO:0007669"/>
    <property type="project" value="TreeGrafter"/>
</dbReference>
<feature type="domain" description="C2" evidence="5">
    <location>
        <begin position="1894"/>
        <end position="2019"/>
    </location>
</feature>
<feature type="compositionally biased region" description="Low complexity" evidence="4">
    <location>
        <begin position="1160"/>
        <end position="1192"/>
    </location>
</feature>
<feature type="compositionally biased region" description="Acidic residues" evidence="4">
    <location>
        <begin position="1593"/>
        <end position="1613"/>
    </location>
</feature>
<dbReference type="PANTHER" id="PTHR10336">
    <property type="entry name" value="PHOSPHOINOSITIDE-SPECIFIC PHOSPHOLIPASE C FAMILY PROTEIN"/>
    <property type="match status" value="1"/>
</dbReference>
<dbReference type="PANTHER" id="PTHR10336:SF6">
    <property type="entry name" value="1-PHOSPHATIDYLINOSITOL 4,5-BISPHOSPHATE PHOSPHODIESTERASE EPSILON-1"/>
    <property type="match status" value="1"/>
</dbReference>
<feature type="region of interest" description="Disordered" evidence="4">
    <location>
        <begin position="909"/>
        <end position="933"/>
    </location>
</feature>
<dbReference type="SUPFAM" id="SSF54236">
    <property type="entry name" value="Ubiquitin-like"/>
    <property type="match status" value="2"/>
</dbReference>
<evidence type="ECO:0000259" key="8">
    <source>
        <dbReference type="PROSITE" id="PS50200"/>
    </source>
</evidence>
<dbReference type="Proteomes" id="UP001652741">
    <property type="component" value="Chromosome ssa01"/>
</dbReference>
<dbReference type="SMART" id="SM00239">
    <property type="entry name" value="C2"/>
    <property type="match status" value="1"/>
</dbReference>
<dbReference type="Pfam" id="PF00387">
    <property type="entry name" value="PI-PLC-Y"/>
    <property type="match status" value="1"/>
</dbReference>
<dbReference type="OrthoDB" id="10068636at2759"/>
<dbReference type="CDD" id="cd16203">
    <property type="entry name" value="EFh_PI-PLCepsilon"/>
    <property type="match status" value="1"/>
</dbReference>
<dbReference type="GO" id="GO:0046488">
    <property type="term" value="P:phosphatidylinositol metabolic process"/>
    <property type="evidence" value="ECO:0007669"/>
    <property type="project" value="TreeGrafter"/>
</dbReference>
<dbReference type="InterPro" id="IPR036964">
    <property type="entry name" value="RASGEF_cat_dom_sf"/>
</dbReference>
<dbReference type="Gene3D" id="2.60.40.150">
    <property type="entry name" value="C2 domain"/>
    <property type="match status" value="1"/>
</dbReference>
<dbReference type="GO" id="GO:0007186">
    <property type="term" value="P:G protein-coupled receptor signaling pathway"/>
    <property type="evidence" value="ECO:0007669"/>
    <property type="project" value="TreeGrafter"/>
</dbReference>
<dbReference type="PROSITE" id="PS50004">
    <property type="entry name" value="C2"/>
    <property type="match status" value="1"/>
</dbReference>
<dbReference type="InterPro" id="IPR046973">
    <property type="entry name" value="PLC-epsilon1_cat"/>
</dbReference>
<dbReference type="RefSeq" id="XP_014061948.1">
    <property type="nucleotide sequence ID" value="XM_014206473.1"/>
</dbReference>
<dbReference type="Pfam" id="PF00788">
    <property type="entry name" value="RA"/>
    <property type="match status" value="1"/>
</dbReference>
<organism evidence="9 11">
    <name type="scientific">Salmo salar</name>
    <name type="common">Atlantic salmon</name>
    <dbReference type="NCBI Taxonomy" id="8030"/>
    <lineage>
        <taxon>Eukaryota</taxon>
        <taxon>Metazoa</taxon>
        <taxon>Chordata</taxon>
        <taxon>Craniata</taxon>
        <taxon>Vertebrata</taxon>
        <taxon>Euteleostomi</taxon>
        <taxon>Actinopterygii</taxon>
        <taxon>Neopterygii</taxon>
        <taxon>Teleostei</taxon>
        <taxon>Protacanthopterygii</taxon>
        <taxon>Salmoniformes</taxon>
        <taxon>Salmonidae</taxon>
        <taxon>Salmoninae</taxon>
        <taxon>Salmo</taxon>
    </lineage>
</organism>
<dbReference type="InterPro" id="IPR015359">
    <property type="entry name" value="PLC_EF-hand-like"/>
</dbReference>
<dbReference type="SMART" id="SM00148">
    <property type="entry name" value="PLCXc"/>
    <property type="match status" value="1"/>
</dbReference>
<dbReference type="InterPro" id="IPR000008">
    <property type="entry name" value="C2_dom"/>
</dbReference>
<dbReference type="InterPro" id="IPR023578">
    <property type="entry name" value="Ras_GEF_dom_sf"/>
</dbReference>
<dbReference type="Gene3D" id="3.10.20.90">
    <property type="entry name" value="Phosphatidylinositol 3-kinase Catalytic Subunit, Chain A, domain 1"/>
    <property type="match status" value="2"/>
</dbReference>
<feature type="region of interest" description="Disordered" evidence="4">
    <location>
        <begin position="1"/>
        <end position="68"/>
    </location>
</feature>
<dbReference type="SUPFAM" id="SSF51695">
    <property type="entry name" value="PLC-like phosphodiesterases"/>
    <property type="match status" value="1"/>
</dbReference>
<dbReference type="EC" id="3.1.4.11" evidence="3"/>
<dbReference type="FunFam" id="2.60.40.150:FF:000085">
    <property type="entry name" value="Phosphoinositide phospholipase C"/>
    <property type="match status" value="1"/>
</dbReference>
<dbReference type="SUPFAM" id="SSF47473">
    <property type="entry name" value="EF-hand"/>
    <property type="match status" value="1"/>
</dbReference>
<gene>
    <name evidence="10 11" type="primary">LOC106608514</name>
</gene>
<dbReference type="PROSITE" id="PS50200">
    <property type="entry name" value="RA"/>
    <property type="match status" value="1"/>
</dbReference>
<dbReference type="Pfam" id="PF00388">
    <property type="entry name" value="PI-PLC-X"/>
    <property type="match status" value="1"/>
</dbReference>
<feature type="domain" description="Ras-GEF" evidence="7">
    <location>
        <begin position="531"/>
        <end position="783"/>
    </location>
</feature>
<evidence type="ECO:0000313" key="10">
    <source>
        <dbReference type="RefSeq" id="XP_014061941.1"/>
    </source>
</evidence>
<dbReference type="GeneID" id="106608514"/>
<keyword evidence="3" id="KW-0443">Lipid metabolism</keyword>
<dbReference type="PROSITE" id="PS50008">
    <property type="entry name" value="PIPLC_Y_DOMAIN"/>
    <property type="match status" value="1"/>
</dbReference>
<dbReference type="GO" id="GO:0048015">
    <property type="term" value="P:phosphatidylinositol-mediated signaling"/>
    <property type="evidence" value="ECO:0007669"/>
    <property type="project" value="TreeGrafter"/>
</dbReference>
<accession>A0A1S3SC75</accession>
<dbReference type="InterPro" id="IPR001192">
    <property type="entry name" value="PI-PLC_fam"/>
</dbReference>
<feature type="region of interest" description="Disordered" evidence="4">
    <location>
        <begin position="1579"/>
        <end position="1658"/>
    </location>
</feature>
<dbReference type="Pfam" id="PF00168">
    <property type="entry name" value="C2"/>
    <property type="match status" value="1"/>
</dbReference>
<comment type="catalytic activity">
    <reaction evidence="3">
        <text>a 1,2-diacyl-sn-glycero-3-phospho-(1D-myo-inositol-4,5-bisphosphate) + H2O = 1D-myo-inositol 1,4,5-trisphosphate + a 1,2-diacyl-sn-glycerol + H(+)</text>
        <dbReference type="Rhea" id="RHEA:33179"/>
        <dbReference type="ChEBI" id="CHEBI:15377"/>
        <dbReference type="ChEBI" id="CHEBI:15378"/>
        <dbReference type="ChEBI" id="CHEBI:17815"/>
        <dbReference type="ChEBI" id="CHEBI:58456"/>
        <dbReference type="ChEBI" id="CHEBI:203600"/>
        <dbReference type="EC" id="3.1.4.11"/>
    </reaction>
</comment>
<feature type="region of interest" description="Disordered" evidence="4">
    <location>
        <begin position="815"/>
        <end position="842"/>
    </location>
</feature>
<dbReference type="GO" id="GO:0005085">
    <property type="term" value="F:guanyl-nucleotide exchange factor activity"/>
    <property type="evidence" value="ECO:0007669"/>
    <property type="project" value="UniProtKB-KW"/>
</dbReference>
<evidence type="ECO:0000256" key="1">
    <source>
        <dbReference type="ARBA" id="ARBA00023224"/>
    </source>
</evidence>
<dbReference type="PROSITE" id="PS50009">
    <property type="entry name" value="RASGEF_CAT"/>
    <property type="match status" value="1"/>
</dbReference>
<reference evidence="10 11" key="1">
    <citation type="submission" date="2025-04" db="UniProtKB">
        <authorList>
            <consortium name="RefSeq"/>
        </authorList>
    </citation>
    <scope>IDENTIFICATION</scope>
    <source>
        <tissue evidence="10 11">Muscle</tissue>
    </source>
</reference>
<dbReference type="SUPFAM" id="SSF48366">
    <property type="entry name" value="Ras GEF"/>
    <property type="match status" value="1"/>
</dbReference>
<dbReference type="InterPro" id="IPR046974">
    <property type="entry name" value="PLC_epsilon1_EF"/>
</dbReference>
<feature type="compositionally biased region" description="Basic and acidic residues" evidence="4">
    <location>
        <begin position="1646"/>
        <end position="1658"/>
    </location>
</feature>
<dbReference type="STRING" id="8030.ENSSSAP00000000462"/>
<dbReference type="SMART" id="SM00149">
    <property type="entry name" value="PLCYc"/>
    <property type="match status" value="1"/>
</dbReference>
<feature type="compositionally biased region" description="Acidic residues" evidence="4">
    <location>
        <begin position="1146"/>
        <end position="1158"/>
    </location>
</feature>
<keyword evidence="3" id="KW-0442">Lipid degradation</keyword>
<dbReference type="Gene3D" id="1.10.840.10">
    <property type="entry name" value="Ras guanine-nucleotide exchange factors catalytic domain"/>
    <property type="match status" value="1"/>
</dbReference>
<evidence type="ECO:0000256" key="2">
    <source>
        <dbReference type="PROSITE-ProRule" id="PRU00168"/>
    </source>
</evidence>
<name>A0A1S3SC75_SALSA</name>
<dbReference type="CDD" id="cd08596">
    <property type="entry name" value="PI-PLCc_epsilon"/>
    <property type="match status" value="1"/>
</dbReference>
<feature type="region of interest" description="Disordered" evidence="4">
    <location>
        <begin position="1710"/>
        <end position="1781"/>
    </location>
</feature>
<feature type="region of interest" description="Disordered" evidence="4">
    <location>
        <begin position="778"/>
        <end position="800"/>
    </location>
</feature>
<dbReference type="InterPro" id="IPR001711">
    <property type="entry name" value="PLipase_C_Pinositol-sp_Y"/>
</dbReference>
<feature type="compositionally biased region" description="Basic and acidic residues" evidence="4">
    <location>
        <begin position="13"/>
        <end position="45"/>
    </location>
</feature>
<dbReference type="Gene3D" id="1.10.238.10">
    <property type="entry name" value="EF-hand"/>
    <property type="match status" value="1"/>
</dbReference>
<dbReference type="SUPFAM" id="SSF49562">
    <property type="entry name" value="C2 domain (Calcium/lipid-binding domain, CaLB)"/>
    <property type="match status" value="1"/>
</dbReference>
<dbReference type="GO" id="GO:0016042">
    <property type="term" value="P:lipid catabolic process"/>
    <property type="evidence" value="ECO:0007669"/>
    <property type="project" value="UniProtKB-KW"/>
</dbReference>
<feature type="compositionally biased region" description="Basic and acidic residues" evidence="4">
    <location>
        <begin position="1719"/>
        <end position="1730"/>
    </location>
</feature>
<feature type="compositionally biased region" description="Polar residues" evidence="4">
    <location>
        <begin position="1193"/>
        <end position="1215"/>
    </location>
</feature>
<protein>
    <recommendedName>
        <fullName evidence="3">Phosphoinositide phospholipase C</fullName>
        <ecNumber evidence="3">3.1.4.11</ecNumber>
    </recommendedName>
</protein>
<evidence type="ECO:0000259" key="5">
    <source>
        <dbReference type="PROSITE" id="PS50004"/>
    </source>
</evidence>
<dbReference type="OMA" id="ASERMCP"/>
<feature type="domain" description="PI-PLC Y-box" evidence="6">
    <location>
        <begin position="1798"/>
        <end position="1888"/>
    </location>
</feature>
<dbReference type="CDD" id="cd00275">
    <property type="entry name" value="C2_PLC_like"/>
    <property type="match status" value="1"/>
</dbReference>
<dbReference type="KEGG" id="sasa:106608514"/>
<evidence type="ECO:0000256" key="3">
    <source>
        <dbReference type="RuleBase" id="RU361133"/>
    </source>
</evidence>
<dbReference type="Pfam" id="PF00617">
    <property type="entry name" value="RasGEF"/>
    <property type="match status" value="1"/>
</dbReference>
<dbReference type="RefSeq" id="XP_014061941.1">
    <property type="nucleotide sequence ID" value="XM_014206466.1"/>
</dbReference>
<sequence>MLEEFSTSNTDGTETRAEKIDHGIVRPRSPHETQRRVKVQLHSDDTDAPPAPFQPDKHSSNGCRSVESLDAGSKQRVCVTVRPASKPSGCCCGVSRRKGLGPCVLCCSQSKPISDACNDSDSNTPVQRAGISPQTYTVDKTGYVTQSIVGTVVHHGTDVRRSVKELESQQLSPLCNARTLPGGGKNCFQGLLYSGTSLDDRGKEAVGGKVSGSVSSVPSSPIRVTTGSFAFCLVEEMTSSTVADTSCAHGLRDGHISPGGKAKMQRCSTLALLPTSPSKSPTALKMTSDNGLGFDCETEDSFVYNKRERSTVLVRRFLRDNQRVKKSVCTGTRAIIRTLPSWRISEEAWDAVCRRDRFSGPSEYSRLSGYSGHSSTSQSLHLQACKPHLGKKVDMFFEACHALSAEVRVAISGELLLSSRKLLTSAERRDLCHRRATLPWPGGGGACSYRATLQRTDVSAYISGTLLEVVLSIGNRGDNDSPPCITTSPLGWAVLKERQLHSPMAGSSVVPAAPLTEVNKELSDLCPLVSFPEEMAYVLMEQELHLYSRILPLDYLCFLTLDLGGPDQPQPQGQAHQPVQPHLMAGCRRPHNAVEDLVTRFNEVSSWVTWMIMTAGSMEEKREVFSCLVHVARCCWNMGNYNTVMEFLAGLRSRKVLKMWQFMDQSNIETMRALKDAMAHHETSAEYRKVVSRALHIPGCRVVPFCGVFLRELGEALDGAASLISLRPRLSSQDSVEFLSDYNGQDNFLQRAGPDGLNQPEKEGTVNNILQTIRSCNRSMESEDGEESGGAGDGSIPGSRKNSFIDGYRNQFTVGDLSDSAGDPSDLSQGKDPDLQGSGERTQKAFAHGTELIPWYILTLHPHVQHFLQQGATVIHYDQDSHLTAHCLLRLQPDNCVLTWAKLHSGGGGLPGSSPVPDSSKLRSPTGSGAGGQTLPHCRPQYCGQSILKGLADGFLDLSVAKAVFMGHPGADIQAVCLQNKLSCGLSLEECGVTLLYGLHTTDNRLLHFVAPRNTARMVYSGLQALLAAHRRMRRFPDQRLQWLRRKYINLYQEDGRYEGPTLAQAIELFGGRRWSVGAGSMEKFGSQKSSHLTVTSNQKTGSSNKKKKKAVTRGDSGDATDDEMVSHKVKSGWDILVRSAPDPTDNMDQDQDQDQDDNSSYGFPGPLSPSSSRSMVISTSSSSISSSSSASNQKAQPGNRSNQTLPSRGKSQSKSFQNLMVSDGTMSFTEFIELFKSFSIRSRKDLKDVFDAHAVPCGQSASEPAPLYTHLSIDDTVTELQPDLDLLTRNSLDLGLSIRIKRHMSDNQKHISDAIAAASIVTNSTGVESVSLGALGMTIMHLNDFLVNCQGENHSHDEVLRIIQKFEPSASLRQIGWMSFEGFARYLMDKDNSASKLEESQLNVLELQYPLSYYYIATSHNTYLTAHQLKGESSVELYSQVLLQGCRSVELDCWDGDDGMPIIYHGHTLTTRIPFKDVVEAVNRSAFVTSDLPVMLSIENHCSLPQQRKMANIFKTVFGDKLVTKFLFGSDFSDDPLLPSPWQLRGKILLKNKKLKAHQTPVDILKQKAHQLAQMHAQASSVMPPPFPTINNEEEEEEEYEDEYDYEYESLSDADVPTLSPASYVPEDNILEDRPEGKSSSGEKLQTEHSDEVPKKMKKCEGATHNKGKVFGKELEEEFKLPRSKKEGRQIAQELSDLVIYCQAVKFPGLSTPTPSETPRERKERKEVISSRGKGRRSIFGNPPGKGFPGDPSTVMRTPGRGAASEGPRPNWEESPTSPPYTCNASLSSLIRTPKCYHVSSVNENAAKRLCRRYSRKLIQHTSAQLLRTYPAATRIDSTNPSPLFFWLHGIQLVALNYQTDDLPLQLNAAMFEPNGGCGYVLKPPVLWDASCPLYRNFCPLDRDPEGMSPALFSLTIISGQNVCPGTTAGNPYIEVDIMGMQADGCHFRTKPIHRNPLNPIWNQSFHFPILMADLAFLRFTVVEHNSSQTTAHRIIPLRALRTGYRHVQLRNQHNEALPVSSLFIYSHRTEDSGAAGSQPASRLFSTEERRASVQYKVTVHGVPGPEPFIVVGVSERTTARQLLHNIHPSLSSSTRFSLSSCFLMEERVAFPRERGESRGERGEARKPLLQRPIRPEEEILRVIQSWNPDEGYLGRVCLKTREKPVNEGKTDIEMEVSCGLEDDSFLVEVHGVSPDQSQMTLRAPRHITANDLIQQTLSKATQSSVLLSAGNANDYILIEEVVKEPLGRRLPAKPTQRTLLDQECVFQAQGRWRGQGKFILRLREQAQGKETAQREDCVRPVREDRRKGISLASELKRLTGRSRAVWIGAHACSEVVHSKDERAACCLHLSETRE</sequence>
<dbReference type="PROSITE" id="PS50007">
    <property type="entry name" value="PIPLC_X_DOMAIN"/>
    <property type="match status" value="1"/>
</dbReference>
<dbReference type="InterPro" id="IPR000159">
    <property type="entry name" value="RA_dom"/>
</dbReference>
<dbReference type="InterPro" id="IPR035892">
    <property type="entry name" value="C2_domain_sf"/>
</dbReference>
<dbReference type="InterPro" id="IPR017946">
    <property type="entry name" value="PLC-like_Pdiesterase_TIM-brl"/>
</dbReference>
<proteinExistence type="predicted"/>
<feature type="compositionally biased region" description="Polar residues" evidence="4">
    <location>
        <begin position="1"/>
        <end position="12"/>
    </location>
</feature>